<feature type="transmembrane region" description="Helical" evidence="2">
    <location>
        <begin position="6"/>
        <end position="26"/>
    </location>
</feature>
<dbReference type="InterPro" id="IPR037066">
    <property type="entry name" value="Plug_dom_sf"/>
</dbReference>
<evidence type="ECO:0000256" key="2">
    <source>
        <dbReference type="SAM" id="Phobius"/>
    </source>
</evidence>
<evidence type="ECO:0000259" key="3">
    <source>
        <dbReference type="Pfam" id="PF05569"/>
    </source>
</evidence>
<dbReference type="OrthoDB" id="1522859at2"/>
<keyword evidence="5" id="KW-1185">Reference proteome</keyword>
<reference evidence="4 5" key="1">
    <citation type="submission" date="2018-10" db="EMBL/GenBank/DDBJ databases">
        <title>Genomic Encyclopedia of Archaeal and Bacterial Type Strains, Phase II (KMG-II): from individual species to whole genera.</title>
        <authorList>
            <person name="Goeker M."/>
        </authorList>
    </citation>
    <scope>NUCLEOTIDE SEQUENCE [LARGE SCALE GENOMIC DNA]</scope>
    <source>
        <strain evidence="4 5">DSM 19839</strain>
    </source>
</reference>
<feature type="transmembrane region" description="Helical" evidence="2">
    <location>
        <begin position="87"/>
        <end position="108"/>
    </location>
</feature>
<organism evidence="4 5">
    <name type="scientific">Gillisia mitskevichiae</name>
    <dbReference type="NCBI Taxonomy" id="270921"/>
    <lineage>
        <taxon>Bacteria</taxon>
        <taxon>Pseudomonadati</taxon>
        <taxon>Bacteroidota</taxon>
        <taxon>Flavobacteriia</taxon>
        <taxon>Flavobacteriales</taxon>
        <taxon>Flavobacteriaceae</taxon>
        <taxon>Gillisia</taxon>
    </lineage>
</organism>
<gene>
    <name evidence="4" type="ORF">BC962_2727</name>
</gene>
<sequence>MESLLVYILKSAGLISLFYILYIVMLKNDTSFIANRKFLLIGIFTSAVLPVIYFTRKVFINVPETIYTAPSINSNLVTTQESPETNWWTIVGIFYVIITVFFLLRFSFRIFQILKMIHFSKIHKEEKFKFIKTPDKSGPFSFFKYIFINPENIEEDEIQLMLTHEKVHARQFHSIDMLFSNFITAVLWFNPISWYYKKAVEQNLEFIADSETAKASGCIQEYQHVLVKVSTNQYQNVLVNHFYQSFIKKRILMLNKKSSSRSNISKMSLIFPLLLAFMLTFNVKTEAQVKRVSKVVLDHVQFYPDELASAIITKNSTKEQLEEVVREFEKQGVELKFKKLKFSKEGLLTRINIKYEIEKSGQSGNFNKNGDAPIDDIEIRLSEDFNIEFRSKPSTNEINEFIIVKNSKPITIDSITKDKNIIWKTNLADGTMEEVTFTTPSNASFKVGNKVHYFVTEFDSISGKGQVINVNSKGGNRITWIEKDSVSSNKSFKIADSMQVYNLNKKESKNVKVISDKKGDYIIVIDGEVMPKNFKADKIPAKSIKYVNVLKGEVAVAKYGKTAKGGAIEMSTKSNLKNTKRKAPIVHVAKSAGSNNTKFVFENANEIPLIYIDDEIQKEDFDLNSIDPKTIESMMVLKSDAAVKEYGEKAENGVIKITLKKE</sequence>
<keyword evidence="1" id="KW-1134">Transmembrane beta strand</keyword>
<comment type="caution">
    <text evidence="4">The sequence shown here is derived from an EMBL/GenBank/DDBJ whole genome shotgun (WGS) entry which is preliminary data.</text>
</comment>
<keyword evidence="1 2" id="KW-0812">Transmembrane</keyword>
<dbReference type="InterPro" id="IPR052173">
    <property type="entry name" value="Beta-lactam_resp_regulator"/>
</dbReference>
<dbReference type="EMBL" id="RBLG01000004">
    <property type="protein sequence ID" value="RKS45052.1"/>
    <property type="molecule type" value="Genomic_DNA"/>
</dbReference>
<accession>A0A495P762</accession>
<feature type="domain" description="Peptidase M56" evidence="3">
    <location>
        <begin position="145"/>
        <end position="254"/>
    </location>
</feature>
<feature type="transmembrane region" description="Helical" evidence="2">
    <location>
        <begin position="38"/>
        <end position="55"/>
    </location>
</feature>
<evidence type="ECO:0000256" key="1">
    <source>
        <dbReference type="PROSITE-ProRule" id="PRU01360"/>
    </source>
</evidence>
<dbReference type="Pfam" id="PF05569">
    <property type="entry name" value="Peptidase_M56"/>
    <property type="match status" value="1"/>
</dbReference>
<dbReference type="PANTHER" id="PTHR34978">
    <property type="entry name" value="POSSIBLE SENSOR-TRANSDUCER PROTEIN BLAR"/>
    <property type="match status" value="1"/>
</dbReference>
<dbReference type="InterPro" id="IPR039426">
    <property type="entry name" value="TonB-dep_rcpt-like"/>
</dbReference>
<evidence type="ECO:0000313" key="4">
    <source>
        <dbReference type="EMBL" id="RKS45052.1"/>
    </source>
</evidence>
<dbReference type="AlphaFoldDB" id="A0A495P762"/>
<dbReference type="InterPro" id="IPR008756">
    <property type="entry name" value="Peptidase_M56"/>
</dbReference>
<dbReference type="GO" id="GO:0009279">
    <property type="term" value="C:cell outer membrane"/>
    <property type="evidence" value="ECO:0007669"/>
    <property type="project" value="UniProtKB-SubCell"/>
</dbReference>
<dbReference type="RefSeq" id="WP_121346525.1">
    <property type="nucleotide sequence ID" value="NZ_RBLG01000004.1"/>
</dbReference>
<proteinExistence type="inferred from homology"/>
<evidence type="ECO:0000313" key="5">
    <source>
        <dbReference type="Proteomes" id="UP000276282"/>
    </source>
</evidence>
<dbReference type="CDD" id="cd07341">
    <property type="entry name" value="M56_BlaR1_MecR1_like"/>
    <property type="match status" value="1"/>
</dbReference>
<keyword evidence="1" id="KW-0813">Transport</keyword>
<name>A0A495P762_9FLAO</name>
<comment type="subcellular location">
    <subcellularLocation>
        <location evidence="1">Cell outer membrane</location>
        <topology evidence="1">Multi-pass membrane protein</topology>
    </subcellularLocation>
</comment>
<keyword evidence="2" id="KW-1133">Transmembrane helix</keyword>
<keyword evidence="1" id="KW-0998">Cell outer membrane</keyword>
<protein>
    <submittedName>
        <fullName evidence="4">Beta-lactamase regulating signal transducer with metallopeptidase domain</fullName>
    </submittedName>
</protein>
<comment type="similarity">
    <text evidence="1">Belongs to the TonB-dependent receptor family.</text>
</comment>
<dbReference type="PROSITE" id="PS52016">
    <property type="entry name" value="TONB_DEPENDENT_REC_3"/>
    <property type="match status" value="1"/>
</dbReference>
<keyword evidence="1 2" id="KW-0472">Membrane</keyword>
<dbReference type="Gene3D" id="2.170.130.10">
    <property type="entry name" value="TonB-dependent receptor, plug domain"/>
    <property type="match status" value="1"/>
</dbReference>
<dbReference type="Proteomes" id="UP000276282">
    <property type="component" value="Unassembled WGS sequence"/>
</dbReference>
<dbReference type="PANTHER" id="PTHR34978:SF3">
    <property type="entry name" value="SLR0241 PROTEIN"/>
    <property type="match status" value="1"/>
</dbReference>